<dbReference type="OrthoDB" id="5963193at2759"/>
<proteinExistence type="inferred from homology"/>
<dbReference type="VEuPathDB" id="FungiDB:H257_04967"/>
<dbReference type="EMBL" id="KI913122">
    <property type="protein sequence ID" value="ETV82268.1"/>
    <property type="molecule type" value="Genomic_DNA"/>
</dbReference>
<dbReference type="GeneID" id="20806963"/>
<dbReference type="RefSeq" id="XP_009827937.1">
    <property type="nucleotide sequence ID" value="XM_009829635.1"/>
</dbReference>
<evidence type="ECO:0000256" key="1">
    <source>
        <dbReference type="ARBA" id="ARBA00004141"/>
    </source>
</evidence>
<evidence type="ECO:0000256" key="2">
    <source>
        <dbReference type="ARBA" id="ARBA00006665"/>
    </source>
</evidence>
<reference evidence="7" key="1">
    <citation type="submission" date="2013-12" db="EMBL/GenBank/DDBJ databases">
        <title>The Genome Sequence of Aphanomyces astaci APO3.</title>
        <authorList>
            <consortium name="The Broad Institute Genomics Platform"/>
            <person name="Russ C."/>
            <person name="Tyler B."/>
            <person name="van West P."/>
            <person name="Dieguez-Uribeondo J."/>
            <person name="Young S.K."/>
            <person name="Zeng Q."/>
            <person name="Gargeya S."/>
            <person name="Fitzgerald M."/>
            <person name="Abouelleil A."/>
            <person name="Alvarado L."/>
            <person name="Chapman S.B."/>
            <person name="Gainer-Dewar J."/>
            <person name="Goldberg J."/>
            <person name="Griggs A."/>
            <person name="Gujja S."/>
            <person name="Hansen M."/>
            <person name="Howarth C."/>
            <person name="Imamovic A."/>
            <person name="Ireland A."/>
            <person name="Larimer J."/>
            <person name="McCowan C."/>
            <person name="Murphy C."/>
            <person name="Pearson M."/>
            <person name="Poon T.W."/>
            <person name="Priest M."/>
            <person name="Roberts A."/>
            <person name="Saif S."/>
            <person name="Shea T."/>
            <person name="Sykes S."/>
            <person name="Wortman J."/>
            <person name="Nusbaum C."/>
            <person name="Birren B."/>
        </authorList>
    </citation>
    <scope>NUCLEOTIDE SEQUENCE [LARGE SCALE GENOMIC DNA]</scope>
    <source>
        <strain evidence="7">APO3</strain>
    </source>
</reference>
<feature type="transmembrane region" description="Helical" evidence="6">
    <location>
        <begin position="356"/>
        <end position="382"/>
    </location>
</feature>
<dbReference type="PANTHER" id="PTHR10383">
    <property type="entry name" value="SERINE INCORPORATOR"/>
    <property type="match status" value="1"/>
</dbReference>
<feature type="transmembrane region" description="Helical" evidence="6">
    <location>
        <begin position="108"/>
        <end position="133"/>
    </location>
</feature>
<keyword evidence="3 6" id="KW-0812">Transmembrane</keyword>
<feature type="transmembrane region" description="Helical" evidence="6">
    <location>
        <begin position="154"/>
        <end position="176"/>
    </location>
</feature>
<comment type="similarity">
    <text evidence="2">Belongs to the TDE1 family.</text>
</comment>
<feature type="transmembrane region" description="Helical" evidence="6">
    <location>
        <begin position="241"/>
        <end position="262"/>
    </location>
</feature>
<dbReference type="Pfam" id="PF03348">
    <property type="entry name" value="Serinc"/>
    <property type="match status" value="1"/>
</dbReference>
<feature type="transmembrane region" description="Helical" evidence="6">
    <location>
        <begin position="7"/>
        <end position="25"/>
    </location>
</feature>
<name>W4GTN7_APHAT</name>
<evidence type="ECO:0000256" key="5">
    <source>
        <dbReference type="ARBA" id="ARBA00023136"/>
    </source>
</evidence>
<protein>
    <recommendedName>
        <fullName evidence="8">TMS membrane protein/tumor differentially expressed protein</fullName>
    </recommendedName>
</protein>
<accession>W4GTN7</accession>
<feature type="transmembrane region" description="Helical" evidence="6">
    <location>
        <begin position="83"/>
        <end position="102"/>
    </location>
</feature>
<feature type="transmembrane region" description="Helical" evidence="6">
    <location>
        <begin position="324"/>
        <end position="344"/>
    </location>
</feature>
<dbReference type="PANTHER" id="PTHR10383:SF9">
    <property type="entry name" value="SERINE INCORPORATOR, ISOFORM F"/>
    <property type="match status" value="1"/>
</dbReference>
<evidence type="ECO:0000256" key="3">
    <source>
        <dbReference type="ARBA" id="ARBA00022692"/>
    </source>
</evidence>
<keyword evidence="5 6" id="KW-0472">Membrane</keyword>
<dbReference type="GO" id="GO:0016020">
    <property type="term" value="C:membrane"/>
    <property type="evidence" value="ECO:0007669"/>
    <property type="project" value="UniProtKB-SubCell"/>
</dbReference>
<evidence type="ECO:0000256" key="4">
    <source>
        <dbReference type="ARBA" id="ARBA00022989"/>
    </source>
</evidence>
<dbReference type="InterPro" id="IPR005016">
    <property type="entry name" value="TDE1/TMS"/>
</dbReference>
<evidence type="ECO:0000256" key="6">
    <source>
        <dbReference type="SAM" id="Phobius"/>
    </source>
</evidence>
<evidence type="ECO:0000313" key="7">
    <source>
        <dbReference type="EMBL" id="ETV82268.1"/>
    </source>
</evidence>
<feature type="transmembrane region" description="Helical" evidence="6">
    <location>
        <begin position="52"/>
        <end position="71"/>
    </location>
</feature>
<feature type="transmembrane region" description="Helical" evidence="6">
    <location>
        <begin position="210"/>
        <end position="229"/>
    </location>
</feature>
<sequence>MKRWPFLILFFVNAIAVGILVAYGQETVLAKIPTLQQCDHVQRPHCMGNQTIFRASMAIGVFFLFMMGWSASTESGHNRGCTILALELPLYAGLSIGAFFVPNNVFDGYAWVAAVASGVFIVMQIVILLDCVYDIRDYVLNKIQASPNSQVWPVVYLLLSFSSLVATIVGLVYLFLEYAGSPLAVVFMVITAVFAVLLPAIGVSDKIGSGLLPPAAMTMYLVFLCWQAVSKLPNITPSIAATSPILVPSAIIGAFTVSWTCWRTSEATKSLFRLEMHPGNAAATPPFNPPNDAAAVVTDHSSTCDNDVAVVIADAPPTAPSWQFFFIMFVSSFYMAMVMTNWGVNDTQGSDKSNVVSVWVQIVSQWTTSLLFLWSLVAPVVLPHRDFA</sequence>
<organism evidence="7">
    <name type="scientific">Aphanomyces astaci</name>
    <name type="common">Crayfish plague agent</name>
    <dbReference type="NCBI Taxonomy" id="112090"/>
    <lineage>
        <taxon>Eukaryota</taxon>
        <taxon>Sar</taxon>
        <taxon>Stramenopiles</taxon>
        <taxon>Oomycota</taxon>
        <taxon>Saprolegniomycetes</taxon>
        <taxon>Saprolegniales</taxon>
        <taxon>Verrucalvaceae</taxon>
        <taxon>Aphanomyces</taxon>
    </lineage>
</organism>
<dbReference type="AlphaFoldDB" id="W4GTN7"/>
<evidence type="ECO:0008006" key="8">
    <source>
        <dbReference type="Google" id="ProtNLM"/>
    </source>
</evidence>
<gene>
    <name evidence="7" type="ORF">H257_04967</name>
</gene>
<comment type="subcellular location">
    <subcellularLocation>
        <location evidence="1">Membrane</location>
        <topology evidence="1">Multi-pass membrane protein</topology>
    </subcellularLocation>
</comment>
<keyword evidence="4 6" id="KW-1133">Transmembrane helix</keyword>
<feature type="transmembrane region" description="Helical" evidence="6">
    <location>
        <begin position="182"/>
        <end position="203"/>
    </location>
</feature>